<evidence type="ECO:0000256" key="1">
    <source>
        <dbReference type="SAM" id="MobiDB-lite"/>
    </source>
</evidence>
<dbReference type="Proteomes" id="UP000284702">
    <property type="component" value="Unassembled WGS sequence"/>
</dbReference>
<dbReference type="AlphaFoldDB" id="A0A425CTW0"/>
<comment type="caution">
    <text evidence="2">The sequence shown here is derived from an EMBL/GenBank/DDBJ whole genome shotgun (WGS) entry which is preliminary data.</text>
</comment>
<evidence type="ECO:0000313" key="3">
    <source>
        <dbReference type="Proteomes" id="UP000284702"/>
    </source>
</evidence>
<dbReference type="VEuPathDB" id="FungiDB:H257_12930"/>
<feature type="compositionally biased region" description="Basic residues" evidence="1">
    <location>
        <begin position="367"/>
        <end position="376"/>
    </location>
</feature>
<gene>
    <name evidence="2" type="ORF">B5M09_003125</name>
</gene>
<dbReference type="InterPro" id="IPR052727">
    <property type="entry name" value="Rab4/Rab5_effector"/>
</dbReference>
<dbReference type="EMBL" id="MZMZ02003854">
    <property type="protein sequence ID" value="RQM20503.1"/>
    <property type="molecule type" value="Genomic_DNA"/>
</dbReference>
<dbReference type="Gene3D" id="3.30.530.20">
    <property type="match status" value="1"/>
</dbReference>
<evidence type="ECO:0000313" key="2">
    <source>
        <dbReference type="EMBL" id="RQM20503.1"/>
    </source>
</evidence>
<reference evidence="2" key="1">
    <citation type="submission" date="2018-07" db="EMBL/GenBank/DDBJ databases">
        <title>Annotation of Aphanomyces astaci genome assembly.</title>
        <authorList>
            <person name="Studholme D.J."/>
        </authorList>
    </citation>
    <scope>NUCLEOTIDE SEQUENCE [LARGE SCALE GENOMIC DNA]</scope>
    <source>
        <strain evidence="2">Pc</strain>
    </source>
</reference>
<dbReference type="SUPFAM" id="SSF55961">
    <property type="entry name" value="Bet v1-like"/>
    <property type="match status" value="1"/>
</dbReference>
<dbReference type="InterPro" id="IPR023393">
    <property type="entry name" value="START-like_dom_sf"/>
</dbReference>
<evidence type="ECO:0008006" key="4">
    <source>
        <dbReference type="Google" id="ProtNLM"/>
    </source>
</evidence>
<accession>A0A425CTW0</accession>
<protein>
    <recommendedName>
        <fullName evidence="4">START domain-containing protein</fullName>
    </recommendedName>
</protein>
<organism evidence="2 3">
    <name type="scientific">Aphanomyces astaci</name>
    <name type="common">Crayfish plague agent</name>
    <dbReference type="NCBI Taxonomy" id="112090"/>
    <lineage>
        <taxon>Eukaryota</taxon>
        <taxon>Sar</taxon>
        <taxon>Stramenopiles</taxon>
        <taxon>Oomycota</taxon>
        <taxon>Saprolegniomycetes</taxon>
        <taxon>Saprolegniales</taxon>
        <taxon>Verrucalvaceae</taxon>
        <taxon>Aphanomyces</taxon>
    </lineage>
</organism>
<dbReference type="PANTHER" id="PTHR13510">
    <property type="entry name" value="FYVE-FINGER-CONTAINING RAB5 EFFECTOR PROTEIN RABENOSYN-5-RELATED"/>
    <property type="match status" value="1"/>
</dbReference>
<feature type="region of interest" description="Disordered" evidence="1">
    <location>
        <begin position="364"/>
        <end position="405"/>
    </location>
</feature>
<keyword evidence="3" id="KW-1185">Reference proteome</keyword>
<sequence length="433" mass="48274">MHARMRGAKLPLPVDFTPPNADTTAQWKRLAVHTKDQLVKLSRLRGGRVRWTRSSDKHGVQVYRGADEEAPPGLHTWCAVTEVQATIDEVDNLFRSDASRSVGLIESAQLFDKNVLDATIVHTLEDTPAASLGVQWLLTRPMGTFSSLRDWCLLTYTIATTVQGRRGWVRAYTSVDVDSCRPSANDRDDAGGRGGYVRGHHLCSGYVVMESTTKPGFLHVRLAMQSTFHAKDAASIKALAAKCQHLAALDLRLRSCRLTRLSFTGSRRTEMDVIEVESTDVDVSRDDAALGALFNDIKQRCSMVLAEVDPQSRVTKADAASLWPQPLHGKNHPFQRLSQFTEPLSQFTEPSLSQFEPHVVQVQHSSHSAKGRRASSVHKQATDRRRRHSTLIMHDGSSDDGGSYMRPATRTLLEDDDMARQIYQNRQSVLQII</sequence>
<name>A0A425CTW0_APHAT</name>
<proteinExistence type="predicted"/>
<dbReference type="PANTHER" id="PTHR13510:SF44">
    <property type="entry name" value="RABENOSYN-5"/>
    <property type="match status" value="1"/>
</dbReference>